<dbReference type="Pfam" id="PF22244">
    <property type="entry name" value="GCE_fung"/>
    <property type="match status" value="1"/>
</dbReference>
<dbReference type="SUPFAM" id="SSF53474">
    <property type="entry name" value="alpha/beta-Hydrolases"/>
    <property type="match status" value="1"/>
</dbReference>
<protein>
    <submittedName>
        <fullName evidence="6">Acetylxylan esterase</fullName>
    </submittedName>
</protein>
<dbReference type="EMBL" id="CP119313">
    <property type="protein sequence ID" value="WEK20182.1"/>
    <property type="molecule type" value="Genomic_DNA"/>
</dbReference>
<evidence type="ECO:0000256" key="4">
    <source>
        <dbReference type="SAM" id="SignalP"/>
    </source>
</evidence>
<dbReference type="GO" id="GO:0052689">
    <property type="term" value="F:carboxylic ester hydrolase activity"/>
    <property type="evidence" value="ECO:0007669"/>
    <property type="project" value="UniProtKB-KW"/>
</dbReference>
<dbReference type="Proteomes" id="UP001214530">
    <property type="component" value="Chromosome"/>
</dbReference>
<dbReference type="InterPro" id="IPR029058">
    <property type="entry name" value="AB_hydrolase_fold"/>
</dbReference>
<reference evidence="6" key="1">
    <citation type="submission" date="2023-03" db="EMBL/GenBank/DDBJ databases">
        <title>Andean soil-derived lignocellulolytic bacterial consortium as a source of novel taxa and putative plastic-active enzymes.</title>
        <authorList>
            <person name="Diaz-Garcia L."/>
            <person name="Chuvochina M."/>
            <person name="Feuerriegel G."/>
            <person name="Bunk B."/>
            <person name="Sproer C."/>
            <person name="Streit W.R."/>
            <person name="Rodriguez L.M."/>
            <person name="Overmann J."/>
            <person name="Jimenez D.J."/>
        </authorList>
    </citation>
    <scope>NUCLEOTIDE SEQUENCE</scope>
    <source>
        <strain evidence="6">MAG 3858</strain>
    </source>
</reference>
<dbReference type="Gene3D" id="3.40.50.1820">
    <property type="entry name" value="alpha/beta hydrolase"/>
    <property type="match status" value="1"/>
</dbReference>
<proteinExistence type="predicted"/>
<evidence type="ECO:0000313" key="7">
    <source>
        <dbReference type="Proteomes" id="UP001214530"/>
    </source>
</evidence>
<keyword evidence="3" id="KW-0378">Hydrolase</keyword>
<feature type="chain" id="PRO_5042500868" evidence="4">
    <location>
        <begin position="25"/>
        <end position="423"/>
    </location>
</feature>
<evidence type="ECO:0000256" key="1">
    <source>
        <dbReference type="ARBA" id="ARBA00022487"/>
    </source>
</evidence>
<dbReference type="AlphaFoldDB" id="A0AAJ5W8W6"/>
<gene>
    <name evidence="6" type="ORF">P0Y49_03335</name>
</gene>
<dbReference type="InterPro" id="IPR054579">
    <property type="entry name" value="GCE-like_dom"/>
</dbReference>
<accession>A0AAJ5W8W6</accession>
<feature type="domain" description="4-O-methyl-glucuronoyl methylesterase-like" evidence="5">
    <location>
        <begin position="228"/>
        <end position="375"/>
    </location>
</feature>
<evidence type="ECO:0000256" key="2">
    <source>
        <dbReference type="ARBA" id="ARBA00022729"/>
    </source>
</evidence>
<keyword evidence="2 4" id="KW-0732">Signal</keyword>
<keyword evidence="1" id="KW-0719">Serine esterase</keyword>
<evidence type="ECO:0000256" key="3">
    <source>
        <dbReference type="ARBA" id="ARBA00022801"/>
    </source>
</evidence>
<name>A0AAJ5W8W6_9SPHI</name>
<evidence type="ECO:0000313" key="6">
    <source>
        <dbReference type="EMBL" id="WEK20182.1"/>
    </source>
</evidence>
<organism evidence="6 7">
    <name type="scientific">Candidatus Pedobacter colombiensis</name>
    <dbReference type="NCBI Taxonomy" id="3121371"/>
    <lineage>
        <taxon>Bacteria</taxon>
        <taxon>Pseudomonadati</taxon>
        <taxon>Bacteroidota</taxon>
        <taxon>Sphingobacteriia</taxon>
        <taxon>Sphingobacteriales</taxon>
        <taxon>Sphingobacteriaceae</taxon>
        <taxon>Pedobacter</taxon>
    </lineage>
</organism>
<feature type="signal peptide" evidence="4">
    <location>
        <begin position="1"/>
        <end position="24"/>
    </location>
</feature>
<evidence type="ECO:0000259" key="5">
    <source>
        <dbReference type="Pfam" id="PF22244"/>
    </source>
</evidence>
<sequence>MKRTLIPVLFISCLFIALEGYAQAPLSNIDETKVPAYTLPDVLKMQNGKTVKNSTEWEKVQRPYIYNLYQTIQFGKYPVKSVPIRFEVMKTDHTKDGFATRKQIRIYLHPTDNSIYTDVLLYLPAKLKKPVAVFVGYNFSGNHALEADSSILLSQSWMPARGKGVVNNRATDLSRGTDITQWQVKEILSHGYALATAYYGDLEPDNAEGWKTGIRTTLKNVLKIQPEEWSAMGAWAYGLSRIYDYLEKDKDIDAKKIAVIGHSRLGKAALWAAASDPRFSLIISNESGEGGAALSKRWYGETVKIITEKFPHWFGANYKTYGDKVTDLPIDAHMLLSLMAPRPLYVASAEGDTWSDPKGEFLSAKEAGRVYALYGKKGIQTDELPALHQPVGNIPRYHIRAGKHDVTLYDWQQYLKFADEQWK</sequence>